<protein>
    <recommendedName>
        <fullName evidence="3">Reverse transcriptase domain-containing protein</fullName>
    </recommendedName>
</protein>
<reference evidence="1 2" key="1">
    <citation type="submission" date="2018-03" db="EMBL/GenBank/DDBJ databases">
        <title>Finding Nemo's genes: A chromosome-scale reference assembly of the genome of the orange clownfish Amphiprion percula.</title>
        <authorList>
            <person name="Lehmann R."/>
        </authorList>
    </citation>
    <scope>NUCLEOTIDE SEQUENCE</scope>
</reference>
<reference evidence="1" key="3">
    <citation type="submission" date="2025-09" db="UniProtKB">
        <authorList>
            <consortium name="Ensembl"/>
        </authorList>
    </citation>
    <scope>IDENTIFICATION</scope>
</reference>
<dbReference type="Proteomes" id="UP000265080">
    <property type="component" value="Chromosome 17"/>
</dbReference>
<dbReference type="PANTHER" id="PTHR21301">
    <property type="entry name" value="REVERSE TRANSCRIPTASE"/>
    <property type="match status" value="1"/>
</dbReference>
<sequence>MWYYQNPQNTVSYSTNNENGSVRDYSPFRPKSTFIPCVNNPTLSTFTKKVSYEVEKIFQGPREIKRYNLTKNEHDALDWISKRTDVIIKSADKGGAVCVWSKDKYVTEALRQLNDEECYSRLSVNPIDNVKKELLELLDVAKSQNWISNKEYDFLIRDKPRFPCFYMLPKVHKNLMNPPGRPIISGNDSVTEPASKFVDYFIKPYVLKLPSYLQDSTQVLQKISQMGNIGSCLMATMDFESLFSNIVHKEGLAALRHYLGNRDSDQMPPTDFLIQLTEWTLRNNIFLFEDKLYKQEKGTAMGACFAPNYANLFLG</sequence>
<evidence type="ECO:0008006" key="3">
    <source>
        <dbReference type="Google" id="ProtNLM"/>
    </source>
</evidence>
<dbReference type="PANTHER" id="PTHR21301:SF12">
    <property type="match status" value="1"/>
</dbReference>
<dbReference type="STRING" id="161767.ENSAPEP00000003441"/>
<dbReference type="GeneTree" id="ENSGT00940000154669"/>
<dbReference type="Ensembl" id="ENSAPET00000003522.1">
    <property type="protein sequence ID" value="ENSAPEP00000003441.1"/>
    <property type="gene ID" value="ENSAPEG00000002480.1"/>
</dbReference>
<dbReference type="AlphaFoldDB" id="A0A3P8RTI8"/>
<proteinExistence type="predicted"/>
<name>A0A3P8RTI8_AMPPE</name>
<evidence type="ECO:0000313" key="1">
    <source>
        <dbReference type="Ensembl" id="ENSAPEP00000003441.1"/>
    </source>
</evidence>
<reference evidence="1" key="2">
    <citation type="submission" date="2025-08" db="UniProtKB">
        <authorList>
            <consortium name="Ensembl"/>
        </authorList>
    </citation>
    <scope>IDENTIFICATION</scope>
</reference>
<accession>A0A3P8RTI8</accession>
<organism evidence="1 2">
    <name type="scientific">Amphiprion percula</name>
    <name type="common">Orange clownfish</name>
    <name type="synonym">Lutjanus percula</name>
    <dbReference type="NCBI Taxonomy" id="161767"/>
    <lineage>
        <taxon>Eukaryota</taxon>
        <taxon>Metazoa</taxon>
        <taxon>Chordata</taxon>
        <taxon>Craniata</taxon>
        <taxon>Vertebrata</taxon>
        <taxon>Euteleostomi</taxon>
        <taxon>Actinopterygii</taxon>
        <taxon>Neopterygii</taxon>
        <taxon>Teleostei</taxon>
        <taxon>Neoteleostei</taxon>
        <taxon>Acanthomorphata</taxon>
        <taxon>Ovalentaria</taxon>
        <taxon>Pomacentridae</taxon>
        <taxon>Amphiprion</taxon>
    </lineage>
</organism>
<dbReference type="OMA" id="CRIVEND"/>
<evidence type="ECO:0000313" key="2">
    <source>
        <dbReference type="Proteomes" id="UP000265080"/>
    </source>
</evidence>
<keyword evidence="2" id="KW-1185">Reference proteome</keyword>